<dbReference type="InterPro" id="IPR029063">
    <property type="entry name" value="SAM-dependent_MTases_sf"/>
</dbReference>
<dbReference type="Pfam" id="PF08242">
    <property type="entry name" value="Methyltransf_12"/>
    <property type="match status" value="1"/>
</dbReference>
<proteinExistence type="predicted"/>
<reference evidence="2 3" key="1">
    <citation type="submission" date="2018-11" db="EMBL/GenBank/DDBJ databases">
        <title>Trebonia kvetii gen.nov., sp.nov., a novel acidophilic actinobacterium, and proposal of the new actinobacterial family Treboniaceae fam. nov.</title>
        <authorList>
            <person name="Rapoport D."/>
            <person name="Sagova-Mareckova M."/>
            <person name="Sedlacek I."/>
            <person name="Provaznik J."/>
            <person name="Kralova S."/>
            <person name="Pavlinic D."/>
            <person name="Benes V."/>
            <person name="Kopecky J."/>
        </authorList>
    </citation>
    <scope>NUCLEOTIDE SEQUENCE [LARGE SCALE GENOMIC DNA]</scope>
    <source>
        <strain evidence="2 3">15Tr583</strain>
    </source>
</reference>
<keyword evidence="2" id="KW-0489">Methyltransferase</keyword>
<dbReference type="AlphaFoldDB" id="A0A6P2C3D4"/>
<dbReference type="CDD" id="cd02440">
    <property type="entry name" value="AdoMet_MTases"/>
    <property type="match status" value="1"/>
</dbReference>
<comment type="caution">
    <text evidence="2">The sequence shown here is derived from an EMBL/GenBank/DDBJ whole genome shotgun (WGS) entry which is preliminary data.</text>
</comment>
<evidence type="ECO:0000313" key="3">
    <source>
        <dbReference type="Proteomes" id="UP000460272"/>
    </source>
</evidence>
<dbReference type="RefSeq" id="WP_145853168.1">
    <property type="nucleotide sequence ID" value="NZ_RPFW01000002.1"/>
</dbReference>
<feature type="domain" description="Methyltransferase type 12" evidence="1">
    <location>
        <begin position="58"/>
        <end position="161"/>
    </location>
</feature>
<dbReference type="Gene3D" id="3.40.50.150">
    <property type="entry name" value="Vaccinia Virus protein VP39"/>
    <property type="match status" value="1"/>
</dbReference>
<dbReference type="InterPro" id="IPR013217">
    <property type="entry name" value="Methyltransf_12"/>
</dbReference>
<accession>A0A6P2C3D4</accession>
<dbReference type="GO" id="GO:0008168">
    <property type="term" value="F:methyltransferase activity"/>
    <property type="evidence" value="ECO:0007669"/>
    <property type="project" value="UniProtKB-KW"/>
</dbReference>
<protein>
    <submittedName>
        <fullName evidence="2">Methyltransferase</fullName>
    </submittedName>
</protein>
<name>A0A6P2C3D4_9ACTN</name>
<evidence type="ECO:0000259" key="1">
    <source>
        <dbReference type="Pfam" id="PF08242"/>
    </source>
</evidence>
<gene>
    <name evidence="2" type="ORF">EAS64_13045</name>
</gene>
<keyword evidence="2" id="KW-0808">Transferase</keyword>
<sequence length="289" mass="31058">MADYRDVNRANWDERVPAHLASPEYSVSQFYADPGFLSGVVRFDTALLGSVAGLRGVHLQCHIGTDTVSLARLGASMTGLDFSGPAIAAARELAAGTGADASFVQSDVYDVVEALGAVHGDVLGAGGFDFVYTGIGALGWLPDVRRWARVVAGLLRPGGRLFIREGHPMLWTLADPGDDGLLVVRYPYFEQAEPQVWDEGGTYVTTDAVFEHNVTHEWNHGLGEIVTALLDAGLTVTGLAEHDSVPWNALPGVMTESDGEWRLTDNPARLPCSYTLQAVRRPLGRLGSR</sequence>
<dbReference type="OrthoDB" id="8385759at2"/>
<dbReference type="GO" id="GO:0032259">
    <property type="term" value="P:methylation"/>
    <property type="evidence" value="ECO:0007669"/>
    <property type="project" value="UniProtKB-KW"/>
</dbReference>
<dbReference type="EMBL" id="RPFW01000002">
    <property type="protein sequence ID" value="TVZ05467.1"/>
    <property type="molecule type" value="Genomic_DNA"/>
</dbReference>
<dbReference type="SUPFAM" id="SSF53335">
    <property type="entry name" value="S-adenosyl-L-methionine-dependent methyltransferases"/>
    <property type="match status" value="1"/>
</dbReference>
<evidence type="ECO:0000313" key="2">
    <source>
        <dbReference type="EMBL" id="TVZ05467.1"/>
    </source>
</evidence>
<organism evidence="2 3">
    <name type="scientific">Trebonia kvetii</name>
    <dbReference type="NCBI Taxonomy" id="2480626"/>
    <lineage>
        <taxon>Bacteria</taxon>
        <taxon>Bacillati</taxon>
        <taxon>Actinomycetota</taxon>
        <taxon>Actinomycetes</taxon>
        <taxon>Streptosporangiales</taxon>
        <taxon>Treboniaceae</taxon>
        <taxon>Trebonia</taxon>
    </lineage>
</organism>
<keyword evidence="3" id="KW-1185">Reference proteome</keyword>
<dbReference type="Proteomes" id="UP000460272">
    <property type="component" value="Unassembled WGS sequence"/>
</dbReference>